<feature type="transmembrane region" description="Helical" evidence="2">
    <location>
        <begin position="17"/>
        <end position="40"/>
    </location>
</feature>
<organism evidence="4 5">
    <name type="scientific">Eumeta variegata</name>
    <name type="common">Bagworm moth</name>
    <name type="synonym">Eumeta japonica</name>
    <dbReference type="NCBI Taxonomy" id="151549"/>
    <lineage>
        <taxon>Eukaryota</taxon>
        <taxon>Metazoa</taxon>
        <taxon>Ecdysozoa</taxon>
        <taxon>Arthropoda</taxon>
        <taxon>Hexapoda</taxon>
        <taxon>Insecta</taxon>
        <taxon>Pterygota</taxon>
        <taxon>Neoptera</taxon>
        <taxon>Endopterygota</taxon>
        <taxon>Lepidoptera</taxon>
        <taxon>Glossata</taxon>
        <taxon>Ditrysia</taxon>
        <taxon>Tineoidea</taxon>
        <taxon>Psychidae</taxon>
        <taxon>Oiketicinae</taxon>
        <taxon>Eumeta</taxon>
    </lineage>
</organism>
<sequence>METPKGHGLRARLADHAYTYCVFWLAVCTLPALAFSFIVVRMTKNLWLRLLSSRYPHLEFIRIDTVRSLLDTHRNQGIINVLLCLQGQMDINQIRAQLLQHVVERRDKRGELMFPRLRHTLVSCWGNYAWDVHPPFRLENHFLLAAGVHRGRPIADNNIQEYVSEIVSKYFPSEQPPWQYIVIPCMSEEAKYYVLVRVHHLLLTGKNSINIGDLLLVRPAASVAPSAPIVDHSQPSPLTRLFPTPSAIPQLFEKINEMLSNTWNEFVSEYDPIESPSVLKSAPGIFHVAGLTLVAGACALRDLTKRHSIERDANADAATNATSLITAIYNECRRRELTVTKVLLSPWVTADPRKWPRRIFSVVAKSLQFAITMPVRMRDEISALRSLHDPRQIPPPHTLTCQYAGLIKLCGRAAMETFRGALAVYQAPAQLWTDTMRTDDGRQHALQTVSLCGRKVTAWSQPVSRTGVERAARALGVSTTDVALYAATEALRAYFEHVSALPPDVVLATARAHTQDFLFTFAEGEGKYFKKSQTGGMVCLTLPVGASPRRIHAVVRRACERQGALAGAWAAQARCGALTRALPSPVARIALNVLSRRYAVSYAEINAPPDSAPRNTLWGQQLDYIIYWRPPQANISMSLTVIQYADTIRMSVMSDARLSPVHAVPATRWPTVVEQLVSKVDQEIARITAEARTQRDTQTISDAPAQQTTNIPPKIKTSLVEVGVVPLTEEEEMTGSLRPPAVPVDSPPPARRITFED</sequence>
<feature type="region of interest" description="Disordered" evidence="1">
    <location>
        <begin position="732"/>
        <end position="757"/>
    </location>
</feature>
<dbReference type="Proteomes" id="UP000299102">
    <property type="component" value="Unassembled WGS sequence"/>
</dbReference>
<name>A0A4C1VH31_EUMVA</name>
<evidence type="ECO:0000313" key="4">
    <source>
        <dbReference type="EMBL" id="GBP37963.1"/>
    </source>
</evidence>
<dbReference type="PANTHER" id="PTHR31650">
    <property type="entry name" value="O-ACYLTRANSFERASE (WSD1-LIKE) FAMILY PROTEIN"/>
    <property type="match status" value="1"/>
</dbReference>
<protein>
    <recommendedName>
        <fullName evidence="3">O-acyltransferase WSD1 C-terminal domain-containing protein</fullName>
    </recommendedName>
</protein>
<accession>A0A4C1VH31</accession>
<keyword evidence="2" id="KW-0812">Transmembrane</keyword>
<evidence type="ECO:0000313" key="5">
    <source>
        <dbReference type="Proteomes" id="UP000299102"/>
    </source>
</evidence>
<evidence type="ECO:0000256" key="1">
    <source>
        <dbReference type="SAM" id="MobiDB-lite"/>
    </source>
</evidence>
<reference evidence="4 5" key="1">
    <citation type="journal article" date="2019" name="Commun. Biol.">
        <title>The bagworm genome reveals a unique fibroin gene that provides high tensile strength.</title>
        <authorList>
            <person name="Kono N."/>
            <person name="Nakamura H."/>
            <person name="Ohtoshi R."/>
            <person name="Tomita M."/>
            <person name="Numata K."/>
            <person name="Arakawa K."/>
        </authorList>
    </citation>
    <scope>NUCLEOTIDE SEQUENCE [LARGE SCALE GENOMIC DNA]</scope>
</reference>
<feature type="compositionally biased region" description="Pro residues" evidence="1">
    <location>
        <begin position="740"/>
        <end position="750"/>
    </location>
</feature>
<dbReference type="EMBL" id="BGZK01000341">
    <property type="protein sequence ID" value="GBP37963.1"/>
    <property type="molecule type" value="Genomic_DNA"/>
</dbReference>
<dbReference type="OrthoDB" id="8196708at2759"/>
<evidence type="ECO:0000259" key="3">
    <source>
        <dbReference type="Pfam" id="PF06974"/>
    </source>
</evidence>
<dbReference type="InterPro" id="IPR009721">
    <property type="entry name" value="O-acyltransferase_WSD1_C"/>
</dbReference>
<dbReference type="AlphaFoldDB" id="A0A4C1VH31"/>
<dbReference type="STRING" id="151549.A0A4C1VH31"/>
<dbReference type="Pfam" id="PF06974">
    <property type="entry name" value="WS_DGAT_C"/>
    <property type="match status" value="1"/>
</dbReference>
<gene>
    <name evidence="4" type="ORF">EVAR_84950_1</name>
</gene>
<keyword evidence="2" id="KW-1133">Transmembrane helix</keyword>
<keyword evidence="2" id="KW-0472">Membrane</keyword>
<dbReference type="GO" id="GO:0008374">
    <property type="term" value="F:O-acyltransferase activity"/>
    <property type="evidence" value="ECO:0007669"/>
    <property type="project" value="InterPro"/>
</dbReference>
<dbReference type="GO" id="GO:0005886">
    <property type="term" value="C:plasma membrane"/>
    <property type="evidence" value="ECO:0007669"/>
    <property type="project" value="TreeGrafter"/>
</dbReference>
<feature type="domain" description="O-acyltransferase WSD1 C-terminal" evidence="3">
    <location>
        <begin position="537"/>
        <end position="660"/>
    </location>
</feature>
<dbReference type="InterPro" id="IPR045034">
    <property type="entry name" value="O-acyltransferase_WSD1-like"/>
</dbReference>
<dbReference type="GO" id="GO:0019432">
    <property type="term" value="P:triglyceride biosynthetic process"/>
    <property type="evidence" value="ECO:0007669"/>
    <property type="project" value="TreeGrafter"/>
</dbReference>
<evidence type="ECO:0000256" key="2">
    <source>
        <dbReference type="SAM" id="Phobius"/>
    </source>
</evidence>
<proteinExistence type="predicted"/>
<keyword evidence="5" id="KW-1185">Reference proteome</keyword>
<comment type="caution">
    <text evidence="4">The sequence shown here is derived from an EMBL/GenBank/DDBJ whole genome shotgun (WGS) entry which is preliminary data.</text>
</comment>
<dbReference type="PANTHER" id="PTHR31650:SF23">
    <property type="entry name" value="GH11223P"/>
    <property type="match status" value="1"/>
</dbReference>